<comment type="caution">
    <text evidence="2">The sequence shown here is derived from an EMBL/GenBank/DDBJ whole genome shotgun (WGS) entry which is preliminary data.</text>
</comment>
<organism evidence="2 3">
    <name type="scientific">Streptomyces paromomycinus</name>
    <name type="common">Streptomyces rimosus subsp. paromomycinus</name>
    <dbReference type="NCBI Taxonomy" id="92743"/>
    <lineage>
        <taxon>Bacteria</taxon>
        <taxon>Bacillati</taxon>
        <taxon>Actinomycetota</taxon>
        <taxon>Actinomycetes</taxon>
        <taxon>Kitasatosporales</taxon>
        <taxon>Streptomycetaceae</taxon>
        <taxon>Streptomyces</taxon>
    </lineage>
</organism>
<keyword evidence="3" id="KW-1185">Reference proteome</keyword>
<sequence length="460" mass="48337">MARTRGQRLAGAGAAVLLTALGTVVTFGGATPVAAAGGPQAAGAQLKAEHLMNTYYIPKYRASAPDAGPTEYQISLRATGRAASGEPLTVKNVKVNIDLAALKSKVRVAWENTGYHCKRSGSVMTCALGDIQQGALFTPFRLLPEPGAALGPAGDMNITVTSTNAPTVRHTTHVVMGAPVLTARQSKALTEVRPGSELRVTPAFGNKGDTALDDSFLVLLTAEEATLRKQYDNCRYDKAEAPTKALCELPGPLPAGAAVETDGPLTAVVDKTAMYGKVHYTVLRAHDPLNNTLLPASSPRGTGGPLGVRPVDGSGDDFTPSAYWKAEMAGSTLDFSTNQINDLQAVGFTIKGKIGQVVDTQVPYPRNFKGGLIRVKLPAGVSLVPIKEGSHPSEDSYCGYAPQGNGLVDCYGILDRNTYLRARIDKRVPGAQGSVSADSDPAIDPNQENNTAPVQVEYVR</sequence>
<reference evidence="2 3" key="1">
    <citation type="submission" date="2018-11" db="EMBL/GenBank/DDBJ databases">
        <title>Whole genome sequence of Streptomyces paromomycinus NBRC 15454(T).</title>
        <authorList>
            <person name="Komaki H."/>
            <person name="Tamura T."/>
        </authorList>
    </citation>
    <scope>NUCLEOTIDE SEQUENCE [LARGE SCALE GENOMIC DNA]</scope>
    <source>
        <strain evidence="2 3">NBRC 15454</strain>
    </source>
</reference>
<evidence type="ECO:0000313" key="3">
    <source>
        <dbReference type="Proteomes" id="UP000286746"/>
    </source>
</evidence>
<dbReference type="AlphaFoldDB" id="A0A401VW09"/>
<dbReference type="RefSeq" id="WP_125052033.1">
    <property type="nucleotide sequence ID" value="NZ_BHZD01000001.1"/>
</dbReference>
<feature type="region of interest" description="Disordered" evidence="1">
    <location>
        <begin position="430"/>
        <end position="460"/>
    </location>
</feature>
<dbReference type="Proteomes" id="UP000286746">
    <property type="component" value="Unassembled WGS sequence"/>
</dbReference>
<name>A0A401VW09_STREY</name>
<gene>
    <name evidence="2" type="ORF">GKJPGBOP_00898</name>
</gene>
<dbReference type="EMBL" id="BHZD01000001">
    <property type="protein sequence ID" value="GCD41245.1"/>
    <property type="molecule type" value="Genomic_DNA"/>
</dbReference>
<proteinExistence type="predicted"/>
<evidence type="ECO:0000313" key="2">
    <source>
        <dbReference type="EMBL" id="GCD41245.1"/>
    </source>
</evidence>
<evidence type="ECO:0000256" key="1">
    <source>
        <dbReference type="SAM" id="MobiDB-lite"/>
    </source>
</evidence>
<protein>
    <submittedName>
        <fullName evidence="2">Uncharacterized protein</fullName>
    </submittedName>
</protein>
<accession>A0A401VW09</accession>